<dbReference type="Proteomes" id="UP000177042">
    <property type="component" value="Unassembled WGS sequence"/>
</dbReference>
<dbReference type="AlphaFoldDB" id="A0A1F5J8D7"/>
<organism evidence="1 2">
    <name type="scientific">Candidatus Daviesbacteria bacterium RIFCSPHIGHO2_02_FULL_39_12</name>
    <dbReference type="NCBI Taxonomy" id="1797770"/>
    <lineage>
        <taxon>Bacteria</taxon>
        <taxon>Candidatus Daviesiibacteriota</taxon>
    </lineage>
</organism>
<proteinExistence type="predicted"/>
<evidence type="ECO:0000313" key="2">
    <source>
        <dbReference type="Proteomes" id="UP000177042"/>
    </source>
</evidence>
<accession>A0A1F5J8D7</accession>
<sequence>MLGYYAGPTGTQELFEMPLGTKNFENFVATETIAYFTRNSAELRRLLLASGVLSHQDEMLLNVQARMGNIQAVNTLILTRVGQAHEAILQYPNPRESLLVQTFSRFPQDIAGRVAENAGQLVAMCDVNAVKRGFRMLASTDLTPQDVRSDSVLYQLRSSLTKPAQTLVFPIDRPKTLFVAGPGAATAAVLSSYLRFPKSIYADRSPFVASLIRSVAVYDGKRVGETVSNADVVTRSNGMEEAAEEFAGQIDMAQFAMVHSAPREAVEKALNEFGRGIRSGAIISAMLPDKVYPFETTFQTFSEIAKAAGLVQVSFIVEGRQVEVYSYSHPNLTPGREIYDRKIFVGVFKKP</sequence>
<dbReference type="EMBL" id="MFCX01000038">
    <property type="protein sequence ID" value="OGE24849.1"/>
    <property type="molecule type" value="Genomic_DNA"/>
</dbReference>
<protein>
    <submittedName>
        <fullName evidence="1">Uncharacterized protein</fullName>
    </submittedName>
</protein>
<gene>
    <name evidence="1" type="ORF">A3C26_00240</name>
</gene>
<name>A0A1F5J8D7_9BACT</name>
<comment type="caution">
    <text evidence="1">The sequence shown here is derived from an EMBL/GenBank/DDBJ whole genome shotgun (WGS) entry which is preliminary data.</text>
</comment>
<evidence type="ECO:0000313" key="1">
    <source>
        <dbReference type="EMBL" id="OGE24849.1"/>
    </source>
</evidence>
<reference evidence="1 2" key="1">
    <citation type="journal article" date="2016" name="Nat. Commun.">
        <title>Thousands of microbial genomes shed light on interconnected biogeochemical processes in an aquifer system.</title>
        <authorList>
            <person name="Anantharaman K."/>
            <person name="Brown C.T."/>
            <person name="Hug L.A."/>
            <person name="Sharon I."/>
            <person name="Castelle C.J."/>
            <person name="Probst A.J."/>
            <person name="Thomas B.C."/>
            <person name="Singh A."/>
            <person name="Wilkins M.J."/>
            <person name="Karaoz U."/>
            <person name="Brodie E.L."/>
            <person name="Williams K.H."/>
            <person name="Hubbard S.S."/>
            <person name="Banfield J.F."/>
        </authorList>
    </citation>
    <scope>NUCLEOTIDE SEQUENCE [LARGE SCALE GENOMIC DNA]</scope>
</reference>